<evidence type="ECO:0000256" key="1">
    <source>
        <dbReference type="SAM" id="MobiDB-lite"/>
    </source>
</evidence>
<dbReference type="Gene3D" id="1.10.1330.10">
    <property type="entry name" value="Dockerin domain"/>
    <property type="match status" value="1"/>
</dbReference>
<evidence type="ECO:0000259" key="2">
    <source>
        <dbReference type="PROSITE" id="PS50222"/>
    </source>
</evidence>
<sequence>MKKARSRTNLRNSISRNWKHQVGFEALEVREMLDASGELISLRLEATDLSGNRIQQVAQGESFLVKAYIEDRRGDAGVTVNVDTANDILGNPWGFFTAYFNVTYDSAGFDFDESYGVHLGSTINPVAANTPATDVDGYIGRLGVQNIDISGNLHPTEVELLSFRMIAQQPGTYNMEEGINPHFHFDVLDYVENPNQLPEDWAVNYVDGVPQLQRLTGDEFVAATEDADEYFSLYHYGQQRLTAENQVYFEGVGLQVTAANTADFEVRYVLDPTLTTGGEVSSLPENLDYMDEWDFFYVEVYGKAPAGNSLINGVVTVDYNANDFEFVKAVGRNEDPTNLRYSVYLAEADDDNGSVTVGFNTLATNLGDDQYALIGRILLRSKMELSVDYTNGELQSTRSSVVSLSDTSATVINKTTDFVAIVDGTTPTGVSFDVWPVLYDVANGEDRVVGLADFADFVIAFGKTVNGDPEVRKFDFDDNGSVGLSDFSYFVQNFGQSAAVNSTRIYLPGYPGDLSTPPALMGSSFLLEGEPVDSRSISSQPVPVAETSQLVTTNATSSETVTQSLLILPVTSTSSTGSSTQLPEENSGTATDPTTSTDTYVAKLDDQDDLIAMTSSSWDDSLASEDEETSFANSADEVLALWEDEDQL</sequence>
<dbReference type="OrthoDB" id="233485at2"/>
<comment type="caution">
    <text evidence="3">The sequence shown here is derived from an EMBL/GenBank/DDBJ whole genome shotgun (WGS) entry which is preliminary data.</text>
</comment>
<dbReference type="PROSITE" id="PS00018">
    <property type="entry name" value="EF_HAND_1"/>
    <property type="match status" value="1"/>
</dbReference>
<gene>
    <name evidence="3" type="ORF">DTL42_20105</name>
</gene>
<dbReference type="GO" id="GO:0000272">
    <property type="term" value="P:polysaccharide catabolic process"/>
    <property type="evidence" value="ECO:0007669"/>
    <property type="project" value="InterPro"/>
</dbReference>
<evidence type="ECO:0000313" key="4">
    <source>
        <dbReference type="Proteomes" id="UP000253562"/>
    </source>
</evidence>
<dbReference type="RefSeq" id="WP_114371399.1">
    <property type="nucleotide sequence ID" value="NZ_QPEX01000044.1"/>
</dbReference>
<dbReference type="InterPro" id="IPR002048">
    <property type="entry name" value="EF_hand_dom"/>
</dbReference>
<dbReference type="AlphaFoldDB" id="A0A368KLP0"/>
<dbReference type="InterPro" id="IPR036439">
    <property type="entry name" value="Dockerin_dom_sf"/>
</dbReference>
<feature type="domain" description="EF-hand" evidence="2">
    <location>
        <begin position="472"/>
        <end position="497"/>
    </location>
</feature>
<reference evidence="3 4" key="1">
    <citation type="submission" date="2018-07" db="EMBL/GenBank/DDBJ databases">
        <title>Comparative genomes isolates from brazilian mangrove.</title>
        <authorList>
            <person name="De Araujo J.E."/>
            <person name="Taketani R.G."/>
            <person name="Silva M.C.P."/>
            <person name="Lourenco M.V."/>
            <person name="Oliveira V.M."/>
            <person name="Andreote F.D."/>
        </authorList>
    </citation>
    <scope>NUCLEOTIDE SEQUENCE [LARGE SCALE GENOMIC DNA]</scope>
    <source>
        <strain evidence="3 4">HEX PRIS-MGV</strain>
    </source>
</reference>
<protein>
    <recommendedName>
        <fullName evidence="2">EF-hand domain-containing protein</fullName>
    </recommendedName>
</protein>
<dbReference type="EMBL" id="QPEX01000044">
    <property type="protein sequence ID" value="RCS42136.1"/>
    <property type="molecule type" value="Genomic_DNA"/>
</dbReference>
<dbReference type="GO" id="GO:0005509">
    <property type="term" value="F:calcium ion binding"/>
    <property type="evidence" value="ECO:0007669"/>
    <property type="project" value="InterPro"/>
</dbReference>
<dbReference type="Proteomes" id="UP000253562">
    <property type="component" value="Unassembled WGS sequence"/>
</dbReference>
<accession>A0A368KLP0</accession>
<name>A0A368KLP0_9BACT</name>
<dbReference type="InterPro" id="IPR018247">
    <property type="entry name" value="EF_Hand_1_Ca_BS"/>
</dbReference>
<evidence type="ECO:0000313" key="3">
    <source>
        <dbReference type="EMBL" id="RCS42136.1"/>
    </source>
</evidence>
<feature type="region of interest" description="Disordered" evidence="1">
    <location>
        <begin position="572"/>
        <end position="597"/>
    </location>
</feature>
<organism evidence="3 4">
    <name type="scientific">Bremerella cremea</name>
    <dbReference type="NCBI Taxonomy" id="1031537"/>
    <lineage>
        <taxon>Bacteria</taxon>
        <taxon>Pseudomonadati</taxon>
        <taxon>Planctomycetota</taxon>
        <taxon>Planctomycetia</taxon>
        <taxon>Pirellulales</taxon>
        <taxon>Pirellulaceae</taxon>
        <taxon>Bremerella</taxon>
    </lineage>
</organism>
<dbReference type="PROSITE" id="PS50222">
    <property type="entry name" value="EF_HAND_2"/>
    <property type="match status" value="1"/>
</dbReference>
<proteinExistence type="predicted"/>